<keyword evidence="1" id="KW-0472">Membrane</keyword>
<dbReference type="OrthoDB" id="10265389at2759"/>
<feature type="transmembrane region" description="Helical" evidence="1">
    <location>
        <begin position="179"/>
        <end position="203"/>
    </location>
</feature>
<dbReference type="PANTHER" id="PTHR11161">
    <property type="entry name" value="O-ACYLTRANSFERASE"/>
    <property type="match status" value="1"/>
</dbReference>
<feature type="transmembrane region" description="Helical" evidence="1">
    <location>
        <begin position="260"/>
        <end position="278"/>
    </location>
</feature>
<feature type="transmembrane region" description="Helical" evidence="1">
    <location>
        <begin position="1273"/>
        <end position="1299"/>
    </location>
</feature>
<feature type="transmembrane region" description="Helical" evidence="1">
    <location>
        <begin position="1051"/>
        <end position="1071"/>
    </location>
</feature>
<keyword evidence="5" id="KW-1185">Reference proteome</keyword>
<evidence type="ECO:0000313" key="5">
    <source>
        <dbReference type="Proteomes" id="UP000095300"/>
    </source>
</evidence>
<dbReference type="InterPro" id="IPR052728">
    <property type="entry name" value="O2_lipid_transport_reg"/>
</dbReference>
<feature type="transmembrane region" description="Helical" evidence="1">
    <location>
        <begin position="1126"/>
        <end position="1147"/>
    </location>
</feature>
<feature type="transmembrane region" description="Helical" evidence="1">
    <location>
        <begin position="817"/>
        <end position="839"/>
    </location>
</feature>
<feature type="transmembrane region" description="Helical" evidence="1">
    <location>
        <begin position="417"/>
        <end position="433"/>
    </location>
</feature>
<keyword evidence="2" id="KW-0732">Signal</keyword>
<feature type="transmembrane region" description="Helical" evidence="1">
    <location>
        <begin position="491"/>
        <end position="508"/>
    </location>
</feature>
<organism evidence="4 5">
    <name type="scientific">Stomoxys calcitrans</name>
    <name type="common">Stable fly</name>
    <name type="synonym">Conops calcitrans</name>
    <dbReference type="NCBI Taxonomy" id="35570"/>
    <lineage>
        <taxon>Eukaryota</taxon>
        <taxon>Metazoa</taxon>
        <taxon>Ecdysozoa</taxon>
        <taxon>Arthropoda</taxon>
        <taxon>Hexapoda</taxon>
        <taxon>Insecta</taxon>
        <taxon>Pterygota</taxon>
        <taxon>Neoptera</taxon>
        <taxon>Endopterygota</taxon>
        <taxon>Diptera</taxon>
        <taxon>Brachycera</taxon>
        <taxon>Muscomorpha</taxon>
        <taxon>Muscoidea</taxon>
        <taxon>Muscidae</taxon>
        <taxon>Stomoxys</taxon>
    </lineage>
</organism>
<feature type="transmembrane region" description="Helical" evidence="1">
    <location>
        <begin position="1199"/>
        <end position="1220"/>
    </location>
</feature>
<feature type="transmembrane region" description="Helical" evidence="1">
    <location>
        <begin position="290"/>
        <end position="319"/>
    </location>
</feature>
<feature type="chain" id="PRO_5009328130" description="Acyltransferase 3 domain-containing protein" evidence="2">
    <location>
        <begin position="23"/>
        <end position="1311"/>
    </location>
</feature>
<protein>
    <recommendedName>
        <fullName evidence="3">Acyltransferase 3 domain-containing protein</fullName>
    </recommendedName>
</protein>
<dbReference type="VEuPathDB" id="VectorBase:SCAU016158"/>
<feature type="transmembrane region" description="Helical" evidence="1">
    <location>
        <begin position="1078"/>
        <end position="1098"/>
    </location>
</feature>
<dbReference type="InterPro" id="IPR002656">
    <property type="entry name" value="Acyl_transf_3_dom"/>
</dbReference>
<feature type="domain" description="Acyltransferase 3" evidence="3">
    <location>
        <begin position="896"/>
        <end position="1286"/>
    </location>
</feature>
<evidence type="ECO:0000259" key="3">
    <source>
        <dbReference type="Pfam" id="PF01757"/>
    </source>
</evidence>
<gene>
    <name evidence="4" type="primary">106086630</name>
</gene>
<reference evidence="4" key="1">
    <citation type="submission" date="2020-05" db="UniProtKB">
        <authorList>
            <consortium name="EnsemblMetazoa"/>
        </authorList>
    </citation>
    <scope>IDENTIFICATION</scope>
    <source>
        <strain evidence="4">USDA</strain>
    </source>
</reference>
<evidence type="ECO:0000313" key="4">
    <source>
        <dbReference type="EnsemblMetazoa" id="SCAU016158-PA"/>
    </source>
</evidence>
<evidence type="ECO:0000256" key="2">
    <source>
        <dbReference type="SAM" id="SignalP"/>
    </source>
</evidence>
<dbReference type="Proteomes" id="UP000095300">
    <property type="component" value="Unassembled WGS sequence"/>
</dbReference>
<keyword evidence="1" id="KW-0812">Transmembrane</keyword>
<keyword evidence="1" id="KW-1133">Transmembrane helix</keyword>
<feature type="transmembrane region" description="Helical" evidence="1">
    <location>
        <begin position="1232"/>
        <end position="1253"/>
    </location>
</feature>
<sequence length="1311" mass="153903">MVPITRVFRIFLMAGLCSVCKGGIDVTTYNKMPALYETDDYDQCLLQTNASFCVVYVEIEANYNSKLWQQIWQFQNCYQFRYRHDQLYRGVCTAKCETTSSKSYNISIKSKEALRYRSTNMRMASKLHKISQSQNAIVAYESQIHDCVHREFLQGYNLSVRTFVTYCVNLQEPLEKGPWYKIACLIFIVIGALNVISTSYDLIHRSKQKNKESNSSYDDGHKHFVEKYFCSFSMYRNYCRLIISNSNDAIGKDLQFLDGVRAILSITVVVEHIAYAQYMPIKNPEFVENLYMSAFFLSLMHVVVCIEVFFMLSGLMLYLKFNKGEYVAATSSLKECAVVYIRLLISRYLRYLPSLLLLLLFTSHMLLNLQNAPFWRHIMEPNVILCRSEWWANVLMTSNLGLNNCCWVHTWYIAADFQLYAIFLAVLIIVSKYPHLKMRLYIGIGTLGWALPSAVSYLKELQSVSTMNLENYRHIYLKNVETGKHLYLSPYANLNGFLLGIVCGELYMKYLRQQRYKRIVAAYLRYSPLYGWLLIFLIWYLGSVLFFKDRTIWTALFPILHKHLSVTIVAIIVVIYNMCHGGAFLNWPIFRFLARISYQVYLWHFPVLFSIFANFHQPLEVTHLFMVILFVSTYLSAAVIAILMTIMVEYPIANLLSAFELKVTKYRQMPSLYELDDYDECLQQQNASYCMVYIEIQPNNKSTLWQHIWNFQTSYKFRYRHDVLYRGVCTTKCSKYPNGPSIEKLKREIIADSQPVSENIVMIDKLHHLSRSQNLISLYEDQLHECLSNDFLEKYHLNVKTFLTYCESFQEPLSKGLWYNISVFLLIAIVIANLLSTWYDFRLKLQKTSKESTGSNYYSIPHSNPVHRYMCAFSLYRNYRRIMMPKSNAMDKDLRFVDCIRTLLSCVIVLEHINGLACMPLVNPEYFEWLYLTTYQLIMQHIVVIIEIFFLLTTMLLYLTFQKDQHITPTTSLKECATTFFRMIVSRYLRYIPSILLLVVFTSHILLQLNNGPLWRHVMEPQTIFCRSFWWSHLLMKDTFAGNDNCMAHTWYISADFQIYVLFSAILIVITKYPKWKIPVYSVIGMLGMTLPSIVSYFNNLESHSTSSLESFRHWYAKDMETGRHLYGSIYANLNAAFMGFVCAELFTRCQANDEYRKMVVSFLRPIRSYCCLAILCIWLLGSKLFFMEHSIWTALFPILHKNFFVITFCAIFMLYNFCNGGGFLTWPIFRFLARISFQLYLWHIPFIFALYASNHHLWKASYPLMLTHYNVIYVLSVVVAFLVTVMFEYPVAELFSAFNLKNRKNHLKCS</sequence>
<feature type="domain" description="Acyltransferase 3" evidence="3">
    <location>
        <begin position="255"/>
        <end position="641"/>
    </location>
</feature>
<feature type="transmembrane region" description="Helical" evidence="1">
    <location>
        <begin position="942"/>
        <end position="961"/>
    </location>
</feature>
<proteinExistence type="predicted"/>
<dbReference type="PANTHER" id="PTHR11161:SF22">
    <property type="entry name" value="ACYLTRANSFERASE 3 DOMAIN-CONTAINING PROTEIN-RELATED"/>
    <property type="match status" value="1"/>
</dbReference>
<evidence type="ECO:0000256" key="1">
    <source>
        <dbReference type="SAM" id="Phobius"/>
    </source>
</evidence>
<feature type="transmembrane region" description="Helical" evidence="1">
    <location>
        <begin position="351"/>
        <end position="369"/>
    </location>
</feature>
<feature type="transmembrane region" description="Helical" evidence="1">
    <location>
        <begin position="529"/>
        <end position="547"/>
    </location>
</feature>
<feature type="transmembrane region" description="Helical" evidence="1">
    <location>
        <begin position="600"/>
        <end position="617"/>
    </location>
</feature>
<dbReference type="Pfam" id="PF01757">
    <property type="entry name" value="Acyl_transf_3"/>
    <property type="match status" value="2"/>
</dbReference>
<feature type="signal peptide" evidence="2">
    <location>
        <begin position="1"/>
        <end position="22"/>
    </location>
</feature>
<dbReference type="EnsemblMetazoa" id="SCAU016158-RA">
    <property type="protein sequence ID" value="SCAU016158-PA"/>
    <property type="gene ID" value="SCAU016158"/>
</dbReference>
<accession>A0A1I8QDN1</accession>
<feature type="transmembrane region" description="Helical" evidence="1">
    <location>
        <begin position="559"/>
        <end position="579"/>
    </location>
</feature>
<feature type="transmembrane region" description="Helical" evidence="1">
    <location>
        <begin position="623"/>
        <end position="648"/>
    </location>
</feature>
<name>A0A1I8QDN1_STOCA</name>
<feature type="transmembrane region" description="Helical" evidence="1">
    <location>
        <begin position="440"/>
        <end position="458"/>
    </location>
</feature>
<feature type="transmembrane region" description="Helical" evidence="1">
    <location>
        <begin position="988"/>
        <end position="1007"/>
    </location>
</feature>
<dbReference type="GO" id="GO:0016747">
    <property type="term" value="F:acyltransferase activity, transferring groups other than amino-acyl groups"/>
    <property type="evidence" value="ECO:0007669"/>
    <property type="project" value="InterPro"/>
</dbReference>
<feature type="transmembrane region" description="Helical" evidence="1">
    <location>
        <begin position="1167"/>
        <end position="1187"/>
    </location>
</feature>